<reference evidence="8 9" key="1">
    <citation type="journal article" date="2018" name="New Phytol.">
        <title>Phylogenomics of Endogonaceae and evolution of mycorrhizas within Mucoromycota.</title>
        <authorList>
            <person name="Chang Y."/>
            <person name="Desiro A."/>
            <person name="Na H."/>
            <person name="Sandor L."/>
            <person name="Lipzen A."/>
            <person name="Clum A."/>
            <person name="Barry K."/>
            <person name="Grigoriev I.V."/>
            <person name="Martin F.M."/>
            <person name="Stajich J.E."/>
            <person name="Smith M.E."/>
            <person name="Bonito G."/>
            <person name="Spatafora J.W."/>
        </authorList>
    </citation>
    <scope>NUCLEOTIDE SEQUENCE [LARGE SCALE GENOMIC DNA]</scope>
    <source>
        <strain evidence="8 9">GMNB39</strain>
    </source>
</reference>
<dbReference type="PROSITE" id="PS51908">
    <property type="entry name" value="ZF_UBZ4"/>
    <property type="match status" value="1"/>
</dbReference>
<evidence type="ECO:0000256" key="1">
    <source>
        <dbReference type="ARBA" id="ARBA00022723"/>
    </source>
</evidence>
<dbReference type="EMBL" id="RBNI01000514">
    <property type="protein sequence ID" value="RUP51721.1"/>
    <property type="molecule type" value="Genomic_DNA"/>
</dbReference>
<dbReference type="OrthoDB" id="5236983at2759"/>
<dbReference type="Pfam" id="PF22934">
    <property type="entry name" value="SPRTN_ZBD"/>
    <property type="match status" value="1"/>
</dbReference>
<keyword evidence="5 6" id="KW-0234">DNA repair</keyword>
<evidence type="ECO:0000256" key="4">
    <source>
        <dbReference type="ARBA" id="ARBA00022833"/>
    </source>
</evidence>
<organism evidence="8 9">
    <name type="scientific">Jimgerdemannia flammicorona</name>
    <dbReference type="NCBI Taxonomy" id="994334"/>
    <lineage>
        <taxon>Eukaryota</taxon>
        <taxon>Fungi</taxon>
        <taxon>Fungi incertae sedis</taxon>
        <taxon>Mucoromycota</taxon>
        <taxon>Mucoromycotina</taxon>
        <taxon>Endogonomycetes</taxon>
        <taxon>Endogonales</taxon>
        <taxon>Endogonaceae</taxon>
        <taxon>Jimgerdemannia</taxon>
    </lineage>
</organism>
<comment type="caution">
    <text evidence="8">The sequence shown here is derived from an EMBL/GenBank/DDBJ whole genome shotgun (WGS) entry which is preliminary data.</text>
</comment>
<sequence>MRSTTTVRICGNVIPPQPADRWWLEHQQSCGGTFHKIAEPEKKAGEVAGKGKRRVIDDGGGNKNIMDFFKKAENGDGEKIEKNGRKRRKVGEDVVAGKHYETPDSDEGLRWGGGTNRVDLKDKAMVQCPVCGKKVADVKVNDHVDLCLWMAEEKRKEGTEMD</sequence>
<dbReference type="GO" id="GO:0003697">
    <property type="term" value="F:single-stranded DNA binding"/>
    <property type="evidence" value="ECO:0007669"/>
    <property type="project" value="InterPro"/>
</dbReference>
<keyword evidence="1" id="KW-0479">Metal-binding</keyword>
<name>A0A433DLP1_9FUNG</name>
<dbReference type="GO" id="GO:0008270">
    <property type="term" value="F:zinc ion binding"/>
    <property type="evidence" value="ECO:0007669"/>
    <property type="project" value="UniProtKB-KW"/>
</dbReference>
<gene>
    <name evidence="8" type="ORF">BC936DRAFT_146300</name>
</gene>
<dbReference type="Gene3D" id="3.30.160.60">
    <property type="entry name" value="Classic Zinc Finger"/>
    <property type="match status" value="1"/>
</dbReference>
<evidence type="ECO:0000259" key="7">
    <source>
        <dbReference type="PROSITE" id="PS51908"/>
    </source>
</evidence>
<keyword evidence="3 6" id="KW-0863">Zinc-finger</keyword>
<dbReference type="GO" id="GO:0004222">
    <property type="term" value="F:metalloendopeptidase activity"/>
    <property type="evidence" value="ECO:0007669"/>
    <property type="project" value="InterPro"/>
</dbReference>
<proteinExistence type="predicted"/>
<dbReference type="InterPro" id="IPR006642">
    <property type="entry name" value="Rad18_UBZ4"/>
</dbReference>
<dbReference type="InterPro" id="IPR055220">
    <property type="entry name" value="SPRTN_ZBD"/>
</dbReference>
<dbReference type="PANTHER" id="PTHR21220">
    <property type="entry name" value="DNA-DEPENDENT METALLOPROTEASE SPRTN"/>
    <property type="match status" value="1"/>
</dbReference>
<dbReference type="Proteomes" id="UP000268093">
    <property type="component" value="Unassembled WGS sequence"/>
</dbReference>
<feature type="domain" description="UBZ4-type" evidence="7">
    <location>
        <begin position="125"/>
        <end position="152"/>
    </location>
</feature>
<keyword evidence="9" id="KW-1185">Reference proteome</keyword>
<dbReference type="PANTHER" id="PTHR21220:SF0">
    <property type="entry name" value="DNA-DEPENDENT METALLOPROTEASE SPRTN"/>
    <property type="match status" value="1"/>
</dbReference>
<dbReference type="GO" id="GO:0031593">
    <property type="term" value="F:polyubiquitin modification-dependent protein binding"/>
    <property type="evidence" value="ECO:0007669"/>
    <property type="project" value="TreeGrafter"/>
</dbReference>
<accession>A0A433DLP1</accession>
<dbReference type="InterPro" id="IPR044245">
    <property type="entry name" value="Spartan"/>
</dbReference>
<dbReference type="GO" id="GO:0006281">
    <property type="term" value="P:DNA repair"/>
    <property type="evidence" value="ECO:0007669"/>
    <property type="project" value="UniProtKB-KW"/>
</dbReference>
<evidence type="ECO:0000313" key="9">
    <source>
        <dbReference type="Proteomes" id="UP000268093"/>
    </source>
</evidence>
<evidence type="ECO:0000256" key="6">
    <source>
        <dbReference type="PROSITE-ProRule" id="PRU01256"/>
    </source>
</evidence>
<keyword evidence="4" id="KW-0862">Zinc</keyword>
<dbReference type="AlphaFoldDB" id="A0A433DLP1"/>
<dbReference type="SMART" id="SM00734">
    <property type="entry name" value="ZnF_Rad18"/>
    <property type="match status" value="1"/>
</dbReference>
<evidence type="ECO:0000256" key="2">
    <source>
        <dbReference type="ARBA" id="ARBA00022763"/>
    </source>
</evidence>
<evidence type="ECO:0000313" key="8">
    <source>
        <dbReference type="EMBL" id="RUP51721.1"/>
    </source>
</evidence>
<evidence type="ECO:0000256" key="3">
    <source>
        <dbReference type="ARBA" id="ARBA00022771"/>
    </source>
</evidence>
<dbReference type="GO" id="GO:0005634">
    <property type="term" value="C:nucleus"/>
    <property type="evidence" value="ECO:0007669"/>
    <property type="project" value="TreeGrafter"/>
</dbReference>
<protein>
    <recommendedName>
        <fullName evidence="7">UBZ4-type domain-containing protein</fullName>
    </recommendedName>
</protein>
<keyword evidence="2 6" id="KW-0227">DNA damage</keyword>
<evidence type="ECO:0000256" key="5">
    <source>
        <dbReference type="ARBA" id="ARBA00023204"/>
    </source>
</evidence>